<evidence type="ECO:0000313" key="2">
    <source>
        <dbReference type="Proteomes" id="UP000831701"/>
    </source>
</evidence>
<organism evidence="1 2">
    <name type="scientific">Scortum barcoo</name>
    <name type="common">barcoo grunter</name>
    <dbReference type="NCBI Taxonomy" id="214431"/>
    <lineage>
        <taxon>Eukaryota</taxon>
        <taxon>Metazoa</taxon>
        <taxon>Chordata</taxon>
        <taxon>Craniata</taxon>
        <taxon>Vertebrata</taxon>
        <taxon>Euteleostomi</taxon>
        <taxon>Actinopterygii</taxon>
        <taxon>Neopterygii</taxon>
        <taxon>Teleostei</taxon>
        <taxon>Neoteleostei</taxon>
        <taxon>Acanthomorphata</taxon>
        <taxon>Eupercaria</taxon>
        <taxon>Centrarchiformes</taxon>
        <taxon>Terapontoidei</taxon>
        <taxon>Terapontidae</taxon>
        <taxon>Scortum</taxon>
    </lineage>
</organism>
<sequence>MSLGWPGNASGPPPEELEEVSGDLGGLRIEDLPEPLIAGLVYPCIPHDCSREKMNSRRSLVMMMAVAMPSWMERGAKPEQLCDKAELSTDICRLSLCPDLCPNVADKEVSVGTSRVRISGGPSVLPPKCFPSRNRHANLQCGEKKLASQQFTLLPLLLPPTAIAPPPPHSFSWFSLSPPLH</sequence>
<dbReference type="Proteomes" id="UP000831701">
    <property type="component" value="Chromosome 14"/>
</dbReference>
<reference evidence="1" key="1">
    <citation type="submission" date="2022-04" db="EMBL/GenBank/DDBJ databases">
        <title>Jade perch genome.</title>
        <authorList>
            <person name="Chao B."/>
        </authorList>
    </citation>
    <scope>NUCLEOTIDE SEQUENCE</scope>
    <source>
        <strain evidence="1">CB-2022</strain>
    </source>
</reference>
<dbReference type="EMBL" id="CM041544">
    <property type="protein sequence ID" value="KAI3362937.1"/>
    <property type="molecule type" value="Genomic_DNA"/>
</dbReference>
<gene>
    <name evidence="1" type="ORF">L3Q82_011617</name>
</gene>
<proteinExistence type="predicted"/>
<comment type="caution">
    <text evidence="1">The sequence shown here is derived from an EMBL/GenBank/DDBJ whole genome shotgun (WGS) entry which is preliminary data.</text>
</comment>
<keyword evidence="2" id="KW-1185">Reference proteome</keyword>
<protein>
    <submittedName>
        <fullName evidence="1">Uncharacterized protein</fullName>
    </submittedName>
</protein>
<evidence type="ECO:0000313" key="1">
    <source>
        <dbReference type="EMBL" id="KAI3362937.1"/>
    </source>
</evidence>
<name>A0ACB8W4J0_9TELE</name>
<accession>A0ACB8W4J0</accession>